<sequence length="54" mass="6193">MSEPKFKQLVSELNKLKELCYYNTDESLDDAAALSIIVQETPIKPCETMQKETK</sequence>
<protein>
    <submittedName>
        <fullName evidence="1">Uncharacterized protein</fullName>
    </submittedName>
</protein>
<dbReference type="EMBL" id="LAZR01033081">
    <property type="protein sequence ID" value="KKL49109.1"/>
    <property type="molecule type" value="Genomic_DNA"/>
</dbReference>
<organism evidence="1">
    <name type="scientific">marine sediment metagenome</name>
    <dbReference type="NCBI Taxonomy" id="412755"/>
    <lineage>
        <taxon>unclassified sequences</taxon>
        <taxon>metagenomes</taxon>
        <taxon>ecological metagenomes</taxon>
    </lineage>
</organism>
<evidence type="ECO:0000313" key="1">
    <source>
        <dbReference type="EMBL" id="KKL49109.1"/>
    </source>
</evidence>
<proteinExistence type="predicted"/>
<name>A0A0F9CJ03_9ZZZZ</name>
<dbReference type="AlphaFoldDB" id="A0A0F9CJ03"/>
<comment type="caution">
    <text evidence="1">The sequence shown here is derived from an EMBL/GenBank/DDBJ whole genome shotgun (WGS) entry which is preliminary data.</text>
</comment>
<reference evidence="1" key="1">
    <citation type="journal article" date="2015" name="Nature">
        <title>Complex archaea that bridge the gap between prokaryotes and eukaryotes.</title>
        <authorList>
            <person name="Spang A."/>
            <person name="Saw J.H."/>
            <person name="Jorgensen S.L."/>
            <person name="Zaremba-Niedzwiedzka K."/>
            <person name="Martijn J."/>
            <person name="Lind A.E."/>
            <person name="van Eijk R."/>
            <person name="Schleper C."/>
            <person name="Guy L."/>
            <person name="Ettema T.J."/>
        </authorList>
    </citation>
    <scope>NUCLEOTIDE SEQUENCE</scope>
</reference>
<accession>A0A0F9CJ03</accession>
<gene>
    <name evidence="1" type="ORF">LCGC14_2318790</name>
</gene>